<comment type="subcellular location">
    <subcellularLocation>
        <location evidence="1 8">Cell outer membrane</location>
        <topology evidence="1 8">Multi-pass membrane protein</topology>
    </subcellularLocation>
</comment>
<evidence type="ECO:0000256" key="1">
    <source>
        <dbReference type="ARBA" id="ARBA00004571"/>
    </source>
</evidence>
<keyword evidence="6 8" id="KW-0472">Membrane</keyword>
<protein>
    <submittedName>
        <fullName evidence="10">Outer membrane receptor for Fe3+-dicitrate</fullName>
    </submittedName>
</protein>
<dbReference type="Gene3D" id="2.40.170.20">
    <property type="entry name" value="TonB-dependent receptor, beta-barrel domain"/>
    <property type="match status" value="1"/>
</dbReference>
<gene>
    <name evidence="10" type="ORF">FHX64_001270</name>
</gene>
<organism evidence="10 11">
    <name type="scientific">Microbacter margulisiae</name>
    <dbReference type="NCBI Taxonomy" id="1350067"/>
    <lineage>
        <taxon>Bacteria</taxon>
        <taxon>Pseudomonadati</taxon>
        <taxon>Bacteroidota</taxon>
        <taxon>Bacteroidia</taxon>
        <taxon>Bacteroidales</taxon>
        <taxon>Porphyromonadaceae</taxon>
        <taxon>Microbacter</taxon>
    </lineage>
</organism>
<evidence type="ECO:0000256" key="3">
    <source>
        <dbReference type="ARBA" id="ARBA00022452"/>
    </source>
</evidence>
<evidence type="ECO:0000256" key="6">
    <source>
        <dbReference type="ARBA" id="ARBA00023136"/>
    </source>
</evidence>
<evidence type="ECO:0000256" key="2">
    <source>
        <dbReference type="ARBA" id="ARBA00022448"/>
    </source>
</evidence>
<evidence type="ECO:0000313" key="10">
    <source>
        <dbReference type="EMBL" id="MBB3187107.1"/>
    </source>
</evidence>
<comment type="similarity">
    <text evidence="8">Belongs to the TonB-dependent receptor family.</text>
</comment>
<dbReference type="PANTHER" id="PTHR30442">
    <property type="entry name" value="IRON III DICITRATE TRANSPORT PROTEIN FECA"/>
    <property type="match status" value="1"/>
</dbReference>
<evidence type="ECO:0000259" key="9">
    <source>
        <dbReference type="Pfam" id="PF00593"/>
    </source>
</evidence>
<dbReference type="InterPro" id="IPR039426">
    <property type="entry name" value="TonB-dep_rcpt-like"/>
</dbReference>
<dbReference type="AlphaFoldDB" id="A0A7W5DQB6"/>
<dbReference type="PROSITE" id="PS52016">
    <property type="entry name" value="TONB_DEPENDENT_REC_3"/>
    <property type="match status" value="1"/>
</dbReference>
<evidence type="ECO:0000313" key="11">
    <source>
        <dbReference type="Proteomes" id="UP000544222"/>
    </source>
</evidence>
<keyword evidence="7 8" id="KW-0998">Cell outer membrane</keyword>
<dbReference type="GO" id="GO:0009279">
    <property type="term" value="C:cell outer membrane"/>
    <property type="evidence" value="ECO:0007669"/>
    <property type="project" value="UniProtKB-SubCell"/>
</dbReference>
<evidence type="ECO:0000256" key="7">
    <source>
        <dbReference type="ARBA" id="ARBA00023237"/>
    </source>
</evidence>
<accession>A0A7W5DQB6</accession>
<name>A0A7W5DQB6_9PORP</name>
<proteinExistence type="inferred from homology"/>
<keyword evidence="4 8" id="KW-0812">Transmembrane</keyword>
<comment type="caution">
    <text evidence="10">The sequence shown here is derived from an EMBL/GenBank/DDBJ whole genome shotgun (WGS) entry which is preliminary data.</text>
</comment>
<feature type="domain" description="TonB-dependent receptor-like beta-barrel" evidence="9">
    <location>
        <begin position="45"/>
        <end position="450"/>
    </location>
</feature>
<sequence>MGIEYSALRNTIRMPGGLTDAMFKENPKQSIRARNWLQSPWNIIEAHASYTFNKNTSISLKSAYNHSERDLVWRNEDDWPIKDTITPSLSYVPREVEHEYFRSIANELRFVTGYDIGKQYQTLSLGLRYSYNTKHNLHGADGTTGSDLDYTTTSPWGGNMYYYTTNIAAYAENLFRIGRRFSVSPGLRFEYLSTMANGYDENTAGDSTDPFVYANKERRTRKILLSGISLEYKISETTNIYANGNQSYQPITYDQLTPFGSIAKIDPNMKDPKANNINIGYRGVIKHALNFDVGAFYMSYKNEIGIINKSTVTTNYEYRTNTGNSVHKGIETYVEVNILGGIIPSLKAGRLGMYNSYAYIDARYVSGPYKGNDVEYAPKNIERVGLDYSIKHFSMNLQYSYTSSSYSDAANTVFAANALTGIIPAYYVVDLSSSYNINQKLKLKFGVNNLTDEKYFTLRTDEYPGPGIIPSIGRMLYAGLSATL</sequence>
<dbReference type="EMBL" id="JACHYB010000001">
    <property type="protein sequence ID" value="MBB3187107.1"/>
    <property type="molecule type" value="Genomic_DNA"/>
</dbReference>
<dbReference type="PANTHER" id="PTHR30442:SF0">
    <property type="entry name" value="FE(3+) DICITRATE TRANSPORT PROTEIN FECA"/>
    <property type="match status" value="1"/>
</dbReference>
<keyword evidence="10" id="KW-0675">Receptor</keyword>
<keyword evidence="11" id="KW-1185">Reference proteome</keyword>
<dbReference type="RefSeq" id="WP_183412915.1">
    <property type="nucleotide sequence ID" value="NZ_JACHYB010000001.1"/>
</dbReference>
<dbReference type="Pfam" id="PF00593">
    <property type="entry name" value="TonB_dep_Rec_b-barrel"/>
    <property type="match status" value="1"/>
</dbReference>
<keyword evidence="2 8" id="KW-0813">Transport</keyword>
<evidence type="ECO:0000256" key="5">
    <source>
        <dbReference type="ARBA" id="ARBA00023077"/>
    </source>
</evidence>
<evidence type="ECO:0000256" key="4">
    <source>
        <dbReference type="ARBA" id="ARBA00022692"/>
    </source>
</evidence>
<keyword evidence="5" id="KW-0798">TonB box</keyword>
<dbReference type="InterPro" id="IPR036942">
    <property type="entry name" value="Beta-barrel_TonB_sf"/>
</dbReference>
<dbReference type="InterPro" id="IPR000531">
    <property type="entry name" value="Beta-barrel_TonB"/>
</dbReference>
<keyword evidence="3 8" id="KW-1134">Transmembrane beta strand</keyword>
<dbReference type="GO" id="GO:0033214">
    <property type="term" value="P:siderophore-iron import into cell"/>
    <property type="evidence" value="ECO:0007669"/>
    <property type="project" value="TreeGrafter"/>
</dbReference>
<dbReference type="Proteomes" id="UP000544222">
    <property type="component" value="Unassembled WGS sequence"/>
</dbReference>
<dbReference type="SUPFAM" id="SSF56935">
    <property type="entry name" value="Porins"/>
    <property type="match status" value="1"/>
</dbReference>
<evidence type="ECO:0000256" key="8">
    <source>
        <dbReference type="PROSITE-ProRule" id="PRU01360"/>
    </source>
</evidence>
<reference evidence="10 11" key="1">
    <citation type="submission" date="2020-08" db="EMBL/GenBank/DDBJ databases">
        <title>Genomic Encyclopedia of Type Strains, Phase IV (KMG-IV): sequencing the most valuable type-strain genomes for metagenomic binning, comparative biology and taxonomic classification.</title>
        <authorList>
            <person name="Goeker M."/>
        </authorList>
    </citation>
    <scope>NUCLEOTIDE SEQUENCE [LARGE SCALE GENOMIC DNA]</scope>
    <source>
        <strain evidence="10 11">DSM 27471</strain>
    </source>
</reference>